<dbReference type="Proteomes" id="UP000322530">
    <property type="component" value="Unassembled WGS sequence"/>
</dbReference>
<evidence type="ECO:0000256" key="1">
    <source>
        <dbReference type="SAM" id="MobiDB-lite"/>
    </source>
</evidence>
<proteinExistence type="predicted"/>
<dbReference type="AlphaFoldDB" id="A0A5A5TEW6"/>
<evidence type="ECO:0000313" key="3">
    <source>
        <dbReference type="Proteomes" id="UP000322530"/>
    </source>
</evidence>
<evidence type="ECO:0000313" key="2">
    <source>
        <dbReference type="EMBL" id="GCF09559.1"/>
    </source>
</evidence>
<dbReference type="EMBL" id="BIXY01000045">
    <property type="protein sequence ID" value="GCF09559.1"/>
    <property type="molecule type" value="Genomic_DNA"/>
</dbReference>
<keyword evidence="3" id="KW-1185">Reference proteome</keyword>
<name>A0A5A5TEW6_9CHLR</name>
<organism evidence="2 3">
    <name type="scientific">Dictyobacter arantiisoli</name>
    <dbReference type="NCBI Taxonomy" id="2014874"/>
    <lineage>
        <taxon>Bacteria</taxon>
        <taxon>Bacillati</taxon>
        <taxon>Chloroflexota</taxon>
        <taxon>Ktedonobacteria</taxon>
        <taxon>Ktedonobacterales</taxon>
        <taxon>Dictyobacteraceae</taxon>
        <taxon>Dictyobacter</taxon>
    </lineage>
</organism>
<dbReference type="RefSeq" id="WP_172632145.1">
    <property type="nucleotide sequence ID" value="NZ_BIXY01000045.1"/>
</dbReference>
<gene>
    <name evidence="2" type="ORF">KDI_31230</name>
</gene>
<feature type="region of interest" description="Disordered" evidence="1">
    <location>
        <begin position="31"/>
        <end position="51"/>
    </location>
</feature>
<accession>A0A5A5TEW6</accession>
<sequence>MQSTLATSAALSDEMLNDYTSTCANIDAMAANETSDTSDDTEEVPSAAFWV</sequence>
<reference evidence="2 3" key="1">
    <citation type="submission" date="2019-01" db="EMBL/GenBank/DDBJ databases">
        <title>Draft genome sequence of Dictyobacter sp. Uno17.</title>
        <authorList>
            <person name="Wang C.M."/>
            <person name="Zheng Y."/>
            <person name="Sakai Y."/>
            <person name="Abe K."/>
            <person name="Yokota A."/>
            <person name="Yabe S."/>
        </authorList>
    </citation>
    <scope>NUCLEOTIDE SEQUENCE [LARGE SCALE GENOMIC DNA]</scope>
    <source>
        <strain evidence="2 3">Uno17</strain>
    </source>
</reference>
<comment type="caution">
    <text evidence="2">The sequence shown here is derived from an EMBL/GenBank/DDBJ whole genome shotgun (WGS) entry which is preliminary data.</text>
</comment>
<protein>
    <submittedName>
        <fullName evidence="2">Uncharacterized protein</fullName>
    </submittedName>
</protein>